<dbReference type="NCBIfam" id="TIGR01687">
    <property type="entry name" value="moaD_arch"/>
    <property type="match status" value="1"/>
</dbReference>
<dbReference type="STRING" id="410359.Pcal_2136"/>
<sequence>MYSRQEPNISSLKNTQRRSPMRVLLKYFSALRDITGSAREEVAFEGPVTVSDLLTWFFKKYPKAEAFREELVVLVNGRAVEGSYVLKDGDEVALMPPVSGGGIITSDISIDKEVRDIIEKSATQGGGGVVIFVGFVKGVVDDAAVNVLEYEAYEPYADQKIKEIEEWARSQKGVLDARVYHKVGSLKPGDTTIYVFVSAINRDVAFRVARDALERVKHEVPIFKLERRSDGEFWVVGDGRRIPRSPQP</sequence>
<dbReference type="CDD" id="cd00756">
    <property type="entry name" value="MoaE"/>
    <property type="match status" value="1"/>
</dbReference>
<dbReference type="eggNOG" id="arCOG00536">
    <property type="taxonomic scope" value="Archaea"/>
</dbReference>
<keyword evidence="2" id="KW-1185">Reference proteome</keyword>
<evidence type="ECO:0000313" key="1">
    <source>
        <dbReference type="EMBL" id="ABO09551.1"/>
    </source>
</evidence>
<dbReference type="KEGG" id="pcl:Pcal_2136"/>
<dbReference type="Pfam" id="PF02391">
    <property type="entry name" value="MoaE"/>
    <property type="match status" value="1"/>
</dbReference>
<accession>A3MY34</accession>
<dbReference type="CDD" id="cd00754">
    <property type="entry name" value="Ubl_MoaD"/>
    <property type="match status" value="1"/>
</dbReference>
<dbReference type="SUPFAM" id="SSF54690">
    <property type="entry name" value="Molybdopterin synthase subunit MoaE"/>
    <property type="match status" value="1"/>
</dbReference>
<dbReference type="InterPro" id="IPR036563">
    <property type="entry name" value="MoaE_sf"/>
</dbReference>
<gene>
    <name evidence="1" type="ordered locus">Pcal_2136</name>
</gene>
<name>A3MY34_PYRCJ</name>
<reference evidence="1" key="1">
    <citation type="submission" date="2007-02" db="EMBL/GenBank/DDBJ databases">
        <title>Complete sequence of Pyrobaculum calidifontis JCM 11548.</title>
        <authorList>
            <consortium name="US DOE Joint Genome Institute"/>
            <person name="Copeland A."/>
            <person name="Lucas S."/>
            <person name="Lapidus A."/>
            <person name="Barry K."/>
            <person name="Glavina del Rio T."/>
            <person name="Dalin E."/>
            <person name="Tice H."/>
            <person name="Pitluck S."/>
            <person name="Chain P."/>
            <person name="Malfatti S."/>
            <person name="Shin M."/>
            <person name="Vergez L."/>
            <person name="Schmutz J."/>
            <person name="Larimer F."/>
            <person name="Land M."/>
            <person name="Hauser L."/>
            <person name="Kyrpides N."/>
            <person name="Mikhailova N."/>
            <person name="Cozen A.E."/>
            <person name="Fitz-Gibbon S.T."/>
            <person name="House C.H."/>
            <person name="Saltikov C."/>
            <person name="Lowe T.M."/>
            <person name="Richardson P."/>
        </authorList>
    </citation>
    <scope>NUCLEOTIDE SEQUENCE [LARGE SCALE GENOMIC DNA]</scope>
    <source>
        <strain evidence="1">JCM 11548</strain>
    </source>
</reference>
<dbReference type="Gene3D" id="3.90.1170.40">
    <property type="entry name" value="Molybdopterin biosynthesis MoaE subunit"/>
    <property type="match status" value="1"/>
</dbReference>
<dbReference type="eggNOG" id="arCOG00534">
    <property type="taxonomic scope" value="Archaea"/>
</dbReference>
<dbReference type="Pfam" id="PF02597">
    <property type="entry name" value="ThiS"/>
    <property type="match status" value="1"/>
</dbReference>
<dbReference type="InterPro" id="IPR010038">
    <property type="entry name" value="MoaD_arc-typ"/>
</dbReference>
<dbReference type="SUPFAM" id="SSF54285">
    <property type="entry name" value="MoaD/ThiS"/>
    <property type="match status" value="1"/>
</dbReference>
<dbReference type="EMBL" id="CP000561">
    <property type="protein sequence ID" value="ABO09551.1"/>
    <property type="molecule type" value="Genomic_DNA"/>
</dbReference>
<dbReference type="AlphaFoldDB" id="A3MY34"/>
<dbReference type="InterPro" id="IPR003448">
    <property type="entry name" value="Mopterin_biosynth_MoaE"/>
</dbReference>
<dbReference type="HOGENOM" id="CLU_069141_0_0_2"/>
<dbReference type="Proteomes" id="UP000001431">
    <property type="component" value="Chromosome"/>
</dbReference>
<dbReference type="InterPro" id="IPR012675">
    <property type="entry name" value="Beta-grasp_dom_sf"/>
</dbReference>
<dbReference type="Gene3D" id="3.10.20.30">
    <property type="match status" value="1"/>
</dbReference>
<protein>
    <submittedName>
        <fullName evidence="1">Molybdopterin synthase subunit MoaE / molybdopterin synthase subunit MoaD</fullName>
    </submittedName>
</protein>
<dbReference type="InterPro" id="IPR016155">
    <property type="entry name" value="Mopterin_synth/thiamin_S_b"/>
</dbReference>
<dbReference type="PANTHER" id="PTHR23404">
    <property type="entry name" value="MOLYBDOPTERIN SYNTHASE RELATED"/>
    <property type="match status" value="1"/>
</dbReference>
<evidence type="ECO:0000313" key="2">
    <source>
        <dbReference type="Proteomes" id="UP000001431"/>
    </source>
</evidence>
<organism evidence="1 2">
    <name type="scientific">Pyrobaculum calidifontis (strain DSM 21063 / JCM 11548 / VA1)</name>
    <dbReference type="NCBI Taxonomy" id="410359"/>
    <lineage>
        <taxon>Archaea</taxon>
        <taxon>Thermoproteota</taxon>
        <taxon>Thermoprotei</taxon>
        <taxon>Thermoproteales</taxon>
        <taxon>Thermoproteaceae</taxon>
        <taxon>Pyrobaculum</taxon>
    </lineage>
</organism>
<dbReference type="GO" id="GO:0006777">
    <property type="term" value="P:Mo-molybdopterin cofactor biosynthetic process"/>
    <property type="evidence" value="ECO:0007669"/>
    <property type="project" value="InterPro"/>
</dbReference>
<proteinExistence type="predicted"/>
<dbReference type="InterPro" id="IPR003749">
    <property type="entry name" value="ThiS/MoaD-like"/>
</dbReference>